<feature type="transmembrane region" description="Helical" evidence="7">
    <location>
        <begin position="225"/>
        <end position="242"/>
    </location>
</feature>
<evidence type="ECO:0000256" key="4">
    <source>
        <dbReference type="ARBA" id="ARBA00022692"/>
    </source>
</evidence>
<comment type="similarity">
    <text evidence="7">Belongs to the binding-protein-dependent transport system permease family.</text>
</comment>
<comment type="caution">
    <text evidence="9">The sequence shown here is derived from an EMBL/GenBank/DDBJ whole genome shotgun (WGS) entry which is preliminary data.</text>
</comment>
<keyword evidence="3" id="KW-1003">Cell membrane</keyword>
<feature type="transmembrane region" description="Helical" evidence="7">
    <location>
        <begin position="130"/>
        <end position="155"/>
    </location>
</feature>
<dbReference type="CDD" id="cd06261">
    <property type="entry name" value="TM_PBP2"/>
    <property type="match status" value="1"/>
</dbReference>
<proteinExistence type="inferred from homology"/>
<evidence type="ECO:0000256" key="2">
    <source>
        <dbReference type="ARBA" id="ARBA00022448"/>
    </source>
</evidence>
<accession>A0A329M3X8</accession>
<keyword evidence="6 7" id="KW-0472">Membrane</keyword>
<dbReference type="Proteomes" id="UP000250369">
    <property type="component" value="Unassembled WGS sequence"/>
</dbReference>
<dbReference type="SUPFAM" id="SSF161098">
    <property type="entry name" value="MetI-like"/>
    <property type="match status" value="1"/>
</dbReference>
<keyword evidence="5 7" id="KW-1133">Transmembrane helix</keyword>
<dbReference type="EMBL" id="QMFB01000030">
    <property type="protein sequence ID" value="RAV13353.1"/>
    <property type="molecule type" value="Genomic_DNA"/>
</dbReference>
<dbReference type="PANTHER" id="PTHR43227:SF11">
    <property type="entry name" value="BLL4140 PROTEIN"/>
    <property type="match status" value="1"/>
</dbReference>
<evidence type="ECO:0000256" key="5">
    <source>
        <dbReference type="ARBA" id="ARBA00022989"/>
    </source>
</evidence>
<evidence type="ECO:0000259" key="8">
    <source>
        <dbReference type="PROSITE" id="PS50928"/>
    </source>
</evidence>
<sequence length="312" mass="35894">MRLPSTDRRRIGQPLRKRMLASRWFYLMMLPGIAYYIIFCYLPMGGLMIAFQDYNLFKGVWHSPWVGFKHFQTVFAYPDFPVILKNTLIISVYRILFNMIPDVMLALVLNEIRLKWFKKIVQTITYGPHFLSWVIVYGLVYAFLAPGSGIASGWVRDLWGMELNLLVDKDWFRTLLITSDLWKNVGFGAIIYLAALASINTELYEAAVVDGAGRWRQMWHITLPGIRNVFVLLLILRIGHILDAGFEQIYIFLNSRVYQVGDIIDTWVFRRGLEQLDYSVAAAVGFFKSVIGLVLVFGANKLAKKMGGNGLW</sequence>
<dbReference type="OrthoDB" id="9785836at2"/>
<comment type="subcellular location">
    <subcellularLocation>
        <location evidence="1 7">Cell membrane</location>
        <topology evidence="1 7">Multi-pass membrane protein</topology>
    </subcellularLocation>
</comment>
<evidence type="ECO:0000256" key="1">
    <source>
        <dbReference type="ARBA" id="ARBA00004651"/>
    </source>
</evidence>
<evidence type="ECO:0000256" key="7">
    <source>
        <dbReference type="RuleBase" id="RU363032"/>
    </source>
</evidence>
<gene>
    <name evidence="9" type="ORF">DQG23_33575</name>
</gene>
<dbReference type="InterPro" id="IPR050809">
    <property type="entry name" value="UgpAE/MalFG_permease"/>
</dbReference>
<feature type="domain" description="ABC transmembrane type-1" evidence="8">
    <location>
        <begin position="84"/>
        <end position="299"/>
    </location>
</feature>
<protein>
    <submittedName>
        <fullName evidence="9">Sugar ABC transporter permease</fullName>
    </submittedName>
</protein>
<dbReference type="Pfam" id="PF00528">
    <property type="entry name" value="BPD_transp_1"/>
    <property type="match status" value="1"/>
</dbReference>
<keyword evidence="10" id="KW-1185">Reference proteome</keyword>
<feature type="transmembrane region" description="Helical" evidence="7">
    <location>
        <begin position="88"/>
        <end position="109"/>
    </location>
</feature>
<evidence type="ECO:0000313" key="10">
    <source>
        <dbReference type="Proteomes" id="UP000250369"/>
    </source>
</evidence>
<dbReference type="InterPro" id="IPR000515">
    <property type="entry name" value="MetI-like"/>
</dbReference>
<dbReference type="GO" id="GO:0055085">
    <property type="term" value="P:transmembrane transport"/>
    <property type="evidence" value="ECO:0007669"/>
    <property type="project" value="InterPro"/>
</dbReference>
<name>A0A329M3X8_9BACL</name>
<dbReference type="Gene3D" id="1.10.3720.10">
    <property type="entry name" value="MetI-like"/>
    <property type="match status" value="1"/>
</dbReference>
<dbReference type="PROSITE" id="PS50928">
    <property type="entry name" value="ABC_TM1"/>
    <property type="match status" value="1"/>
</dbReference>
<evidence type="ECO:0000256" key="3">
    <source>
        <dbReference type="ARBA" id="ARBA00022475"/>
    </source>
</evidence>
<feature type="transmembrane region" description="Helical" evidence="7">
    <location>
        <begin position="278"/>
        <end position="299"/>
    </location>
</feature>
<keyword evidence="4 7" id="KW-0812">Transmembrane</keyword>
<organism evidence="9 10">
    <name type="scientific">Paenibacillus contaminans</name>
    <dbReference type="NCBI Taxonomy" id="450362"/>
    <lineage>
        <taxon>Bacteria</taxon>
        <taxon>Bacillati</taxon>
        <taxon>Bacillota</taxon>
        <taxon>Bacilli</taxon>
        <taxon>Bacillales</taxon>
        <taxon>Paenibacillaceae</taxon>
        <taxon>Paenibacillus</taxon>
    </lineage>
</organism>
<dbReference type="InterPro" id="IPR035906">
    <property type="entry name" value="MetI-like_sf"/>
</dbReference>
<dbReference type="AlphaFoldDB" id="A0A329M3X8"/>
<reference evidence="9 10" key="1">
    <citation type="journal article" date="2009" name="Int. J. Syst. Evol. Microbiol.">
        <title>Paenibacillus contaminans sp. nov., isolated from a contaminated laboratory plate.</title>
        <authorList>
            <person name="Chou J.H."/>
            <person name="Lee J.H."/>
            <person name="Lin M.C."/>
            <person name="Chang P.S."/>
            <person name="Arun A.B."/>
            <person name="Young C.C."/>
            <person name="Chen W.M."/>
        </authorList>
    </citation>
    <scope>NUCLEOTIDE SEQUENCE [LARGE SCALE GENOMIC DNA]</scope>
    <source>
        <strain evidence="9 10">CKOBP-6</strain>
    </source>
</reference>
<evidence type="ECO:0000256" key="6">
    <source>
        <dbReference type="ARBA" id="ARBA00023136"/>
    </source>
</evidence>
<keyword evidence="2 7" id="KW-0813">Transport</keyword>
<dbReference type="PANTHER" id="PTHR43227">
    <property type="entry name" value="BLL4140 PROTEIN"/>
    <property type="match status" value="1"/>
</dbReference>
<feature type="transmembrane region" description="Helical" evidence="7">
    <location>
        <begin position="185"/>
        <end position="204"/>
    </location>
</feature>
<evidence type="ECO:0000313" key="9">
    <source>
        <dbReference type="EMBL" id="RAV13353.1"/>
    </source>
</evidence>
<feature type="transmembrane region" description="Helical" evidence="7">
    <location>
        <begin position="24"/>
        <end position="51"/>
    </location>
</feature>
<dbReference type="GO" id="GO:0005886">
    <property type="term" value="C:plasma membrane"/>
    <property type="evidence" value="ECO:0007669"/>
    <property type="project" value="UniProtKB-SubCell"/>
</dbReference>